<dbReference type="HOGENOM" id="CLU_170620_0_0_1"/>
<dbReference type="Proteomes" id="UP000002051">
    <property type="component" value="Chromosome 6"/>
</dbReference>
<protein>
    <submittedName>
        <fullName evidence="1 2">Uncharacterized protein</fullName>
    </submittedName>
</protein>
<dbReference type="EnsemblPlants" id="KEH25600">
    <property type="protein sequence ID" value="KEH25600"/>
    <property type="gene ID" value="MTR_6g029435"/>
</dbReference>
<dbReference type="AlphaFoldDB" id="A0A072UIF0"/>
<evidence type="ECO:0000313" key="1">
    <source>
        <dbReference type="EMBL" id="KEH25600.1"/>
    </source>
</evidence>
<reference evidence="1 3" key="1">
    <citation type="journal article" date="2011" name="Nature">
        <title>The Medicago genome provides insight into the evolution of rhizobial symbioses.</title>
        <authorList>
            <person name="Young N.D."/>
            <person name="Debelle F."/>
            <person name="Oldroyd G.E."/>
            <person name="Geurts R."/>
            <person name="Cannon S.B."/>
            <person name="Udvardi M.K."/>
            <person name="Benedito V.A."/>
            <person name="Mayer K.F."/>
            <person name="Gouzy J."/>
            <person name="Schoof H."/>
            <person name="Van de Peer Y."/>
            <person name="Proost S."/>
            <person name="Cook D.R."/>
            <person name="Meyers B.C."/>
            <person name="Spannagl M."/>
            <person name="Cheung F."/>
            <person name="De Mita S."/>
            <person name="Krishnakumar V."/>
            <person name="Gundlach H."/>
            <person name="Zhou S."/>
            <person name="Mudge J."/>
            <person name="Bharti A.K."/>
            <person name="Murray J.D."/>
            <person name="Naoumkina M.A."/>
            <person name="Rosen B."/>
            <person name="Silverstein K.A."/>
            <person name="Tang H."/>
            <person name="Rombauts S."/>
            <person name="Zhao P.X."/>
            <person name="Zhou P."/>
            <person name="Barbe V."/>
            <person name="Bardou P."/>
            <person name="Bechner M."/>
            <person name="Bellec A."/>
            <person name="Berger A."/>
            <person name="Berges H."/>
            <person name="Bidwell S."/>
            <person name="Bisseling T."/>
            <person name="Choisne N."/>
            <person name="Couloux A."/>
            <person name="Denny R."/>
            <person name="Deshpande S."/>
            <person name="Dai X."/>
            <person name="Doyle J.J."/>
            <person name="Dudez A.M."/>
            <person name="Farmer A.D."/>
            <person name="Fouteau S."/>
            <person name="Franken C."/>
            <person name="Gibelin C."/>
            <person name="Gish J."/>
            <person name="Goldstein S."/>
            <person name="Gonzalez A.J."/>
            <person name="Green P.J."/>
            <person name="Hallab A."/>
            <person name="Hartog M."/>
            <person name="Hua A."/>
            <person name="Humphray S.J."/>
            <person name="Jeong D.H."/>
            <person name="Jing Y."/>
            <person name="Jocker A."/>
            <person name="Kenton S.M."/>
            <person name="Kim D.J."/>
            <person name="Klee K."/>
            <person name="Lai H."/>
            <person name="Lang C."/>
            <person name="Lin S."/>
            <person name="Macmil S.L."/>
            <person name="Magdelenat G."/>
            <person name="Matthews L."/>
            <person name="McCorrison J."/>
            <person name="Monaghan E.L."/>
            <person name="Mun J.H."/>
            <person name="Najar F.Z."/>
            <person name="Nicholson C."/>
            <person name="Noirot C."/>
            <person name="O'Bleness M."/>
            <person name="Paule C.R."/>
            <person name="Poulain J."/>
            <person name="Prion F."/>
            <person name="Qin B."/>
            <person name="Qu C."/>
            <person name="Retzel E.F."/>
            <person name="Riddle C."/>
            <person name="Sallet E."/>
            <person name="Samain S."/>
            <person name="Samson N."/>
            <person name="Sanders I."/>
            <person name="Saurat O."/>
            <person name="Scarpelli C."/>
            <person name="Schiex T."/>
            <person name="Segurens B."/>
            <person name="Severin A.J."/>
            <person name="Sherrier D.J."/>
            <person name="Shi R."/>
            <person name="Sims S."/>
            <person name="Singer S.R."/>
            <person name="Sinharoy S."/>
            <person name="Sterck L."/>
            <person name="Viollet A."/>
            <person name="Wang B.B."/>
            <person name="Wang K."/>
            <person name="Wang M."/>
            <person name="Wang X."/>
            <person name="Warfsmann J."/>
            <person name="Weissenbach J."/>
            <person name="White D.D."/>
            <person name="White J.D."/>
            <person name="Wiley G.B."/>
            <person name="Wincker P."/>
            <person name="Xing Y."/>
            <person name="Yang L."/>
            <person name="Yao Z."/>
            <person name="Ying F."/>
            <person name="Zhai J."/>
            <person name="Zhou L."/>
            <person name="Zuber A."/>
            <person name="Denarie J."/>
            <person name="Dixon R.A."/>
            <person name="May G.D."/>
            <person name="Schwartz D.C."/>
            <person name="Rogers J."/>
            <person name="Quetier F."/>
            <person name="Town C.D."/>
            <person name="Roe B.A."/>
        </authorList>
    </citation>
    <scope>NUCLEOTIDE SEQUENCE [LARGE SCALE GENOMIC DNA]</scope>
    <source>
        <strain evidence="1">A17</strain>
        <strain evidence="2 3">cv. Jemalong A17</strain>
    </source>
</reference>
<sequence>MHMWHSCHLSDVTCFRYQTALHLCPLSRCPVLGVTGCAKSPTSDIRCPNDVFINGSNPNLTSRFCEIVLNPTTIIRFCIKDKVGG</sequence>
<dbReference type="EMBL" id="CM001222">
    <property type="protein sequence ID" value="KEH25600.1"/>
    <property type="molecule type" value="Genomic_DNA"/>
</dbReference>
<proteinExistence type="predicted"/>
<reference evidence="2" key="3">
    <citation type="submission" date="2015-04" db="UniProtKB">
        <authorList>
            <consortium name="EnsemblPlants"/>
        </authorList>
    </citation>
    <scope>IDENTIFICATION</scope>
    <source>
        <strain evidence="2">cv. Jemalong A17</strain>
    </source>
</reference>
<evidence type="ECO:0000313" key="3">
    <source>
        <dbReference type="Proteomes" id="UP000002051"/>
    </source>
</evidence>
<evidence type="ECO:0000313" key="2">
    <source>
        <dbReference type="EnsemblPlants" id="KEH25600"/>
    </source>
</evidence>
<keyword evidence="3" id="KW-1185">Reference proteome</keyword>
<accession>A0A072UIF0</accession>
<organism evidence="1 3">
    <name type="scientific">Medicago truncatula</name>
    <name type="common">Barrel medic</name>
    <name type="synonym">Medicago tribuloides</name>
    <dbReference type="NCBI Taxonomy" id="3880"/>
    <lineage>
        <taxon>Eukaryota</taxon>
        <taxon>Viridiplantae</taxon>
        <taxon>Streptophyta</taxon>
        <taxon>Embryophyta</taxon>
        <taxon>Tracheophyta</taxon>
        <taxon>Spermatophyta</taxon>
        <taxon>Magnoliopsida</taxon>
        <taxon>eudicotyledons</taxon>
        <taxon>Gunneridae</taxon>
        <taxon>Pentapetalae</taxon>
        <taxon>rosids</taxon>
        <taxon>fabids</taxon>
        <taxon>Fabales</taxon>
        <taxon>Fabaceae</taxon>
        <taxon>Papilionoideae</taxon>
        <taxon>50 kb inversion clade</taxon>
        <taxon>NPAAA clade</taxon>
        <taxon>Hologalegina</taxon>
        <taxon>IRL clade</taxon>
        <taxon>Trifolieae</taxon>
        <taxon>Medicago</taxon>
    </lineage>
</organism>
<name>A0A072UIF0_MEDTR</name>
<gene>
    <name evidence="1" type="ordered locus">MTR_6g029435</name>
</gene>
<reference evidence="1 3" key="2">
    <citation type="journal article" date="2014" name="BMC Genomics">
        <title>An improved genome release (version Mt4.0) for the model legume Medicago truncatula.</title>
        <authorList>
            <person name="Tang H."/>
            <person name="Krishnakumar V."/>
            <person name="Bidwell S."/>
            <person name="Rosen B."/>
            <person name="Chan A."/>
            <person name="Zhou S."/>
            <person name="Gentzbittel L."/>
            <person name="Childs K.L."/>
            <person name="Yandell M."/>
            <person name="Gundlach H."/>
            <person name="Mayer K.F."/>
            <person name="Schwartz D.C."/>
            <person name="Town C.D."/>
        </authorList>
    </citation>
    <scope>GENOME REANNOTATION</scope>
    <source>
        <strain evidence="1">A17</strain>
        <strain evidence="2 3">cv. Jemalong A17</strain>
    </source>
</reference>